<organism evidence="1">
    <name type="scientific">Amphimedon queenslandica</name>
    <name type="common">Sponge</name>
    <dbReference type="NCBI Taxonomy" id="400682"/>
    <lineage>
        <taxon>Eukaryota</taxon>
        <taxon>Metazoa</taxon>
        <taxon>Porifera</taxon>
        <taxon>Demospongiae</taxon>
        <taxon>Heteroscleromorpha</taxon>
        <taxon>Haplosclerida</taxon>
        <taxon>Niphatidae</taxon>
        <taxon>Amphimedon</taxon>
    </lineage>
</organism>
<sequence>MPSLGLMSSLSLRFKQVQVVFTSSYLSEKTSRSHYKHCS</sequence>
<proteinExistence type="predicted"/>
<protein>
    <submittedName>
        <fullName evidence="1">Uncharacterized protein</fullName>
    </submittedName>
</protein>
<accession>A0A1X7T4C4</accession>
<evidence type="ECO:0000313" key="1">
    <source>
        <dbReference type="EnsemblMetazoa" id="Aqu2.1.09334_001"/>
    </source>
</evidence>
<name>A0A1X7T4C4_AMPQE</name>
<dbReference type="AlphaFoldDB" id="A0A1X7T4C4"/>
<dbReference type="EnsemblMetazoa" id="Aqu2.1.09334_001">
    <property type="protein sequence ID" value="Aqu2.1.09334_001"/>
    <property type="gene ID" value="Aqu2.1.09334"/>
</dbReference>
<dbReference type="InParanoid" id="A0A1X7T4C4"/>
<reference evidence="1" key="1">
    <citation type="submission" date="2017-05" db="UniProtKB">
        <authorList>
            <consortium name="EnsemblMetazoa"/>
        </authorList>
    </citation>
    <scope>IDENTIFICATION</scope>
</reference>